<dbReference type="SUPFAM" id="SSF161098">
    <property type="entry name" value="MetI-like"/>
    <property type="match status" value="1"/>
</dbReference>
<keyword evidence="6 7" id="KW-0472">Membrane</keyword>
<feature type="transmembrane region" description="Helical" evidence="7">
    <location>
        <begin position="90"/>
        <end position="113"/>
    </location>
</feature>
<keyword evidence="10" id="KW-1185">Reference proteome</keyword>
<dbReference type="Pfam" id="PF00528">
    <property type="entry name" value="BPD_transp_1"/>
    <property type="match status" value="1"/>
</dbReference>
<dbReference type="Proteomes" id="UP000056905">
    <property type="component" value="Chromosome"/>
</dbReference>
<gene>
    <name evidence="9" type="ORF">AQ619_04325</name>
</gene>
<evidence type="ECO:0000256" key="1">
    <source>
        <dbReference type="ARBA" id="ARBA00004651"/>
    </source>
</evidence>
<dbReference type="PANTHER" id="PTHR30151">
    <property type="entry name" value="ALKANE SULFONATE ABC TRANSPORTER-RELATED, MEMBRANE SUBUNIT"/>
    <property type="match status" value="1"/>
</dbReference>
<dbReference type="STRING" id="69395.AQ619_04325"/>
<evidence type="ECO:0000259" key="8">
    <source>
        <dbReference type="PROSITE" id="PS50928"/>
    </source>
</evidence>
<protein>
    <submittedName>
        <fullName evidence="9">ABC transporter permease</fullName>
    </submittedName>
</protein>
<feature type="transmembrane region" description="Helical" evidence="7">
    <location>
        <begin position="120"/>
        <end position="140"/>
    </location>
</feature>
<evidence type="ECO:0000256" key="6">
    <source>
        <dbReference type="ARBA" id="ARBA00023136"/>
    </source>
</evidence>
<evidence type="ECO:0000256" key="5">
    <source>
        <dbReference type="ARBA" id="ARBA00022989"/>
    </source>
</evidence>
<dbReference type="Gene3D" id="1.10.3720.10">
    <property type="entry name" value="MetI-like"/>
    <property type="match status" value="1"/>
</dbReference>
<organism evidence="9 10">
    <name type="scientific">Caulobacter henricii</name>
    <dbReference type="NCBI Taxonomy" id="69395"/>
    <lineage>
        <taxon>Bacteria</taxon>
        <taxon>Pseudomonadati</taxon>
        <taxon>Pseudomonadota</taxon>
        <taxon>Alphaproteobacteria</taxon>
        <taxon>Caulobacterales</taxon>
        <taxon>Caulobacteraceae</taxon>
        <taxon>Caulobacter</taxon>
    </lineage>
</organism>
<evidence type="ECO:0000256" key="4">
    <source>
        <dbReference type="ARBA" id="ARBA00022692"/>
    </source>
</evidence>
<sequence length="252" mass="26259">MSAILSPLVLIGLLLTIWELTCARLAVPAYLLPPPSAIGAALVASWPLLLASAWGTLSTALLALVMASLLACGLALAVSLSPLLEDAIRPIAVTLQVTPLVAIAPLVTIWAGIDHPERAVIGLAAVVAFFPIFSGALSGLKAVDPDLARLFDLYGATSAQRLWRLRLPSAVPALLEGHKVAAGLAVIGAVVAEFVAGSGGAQGLAWRILESYNRLQTARVFAALLTLALLGVALHALMELAERRLLALWRGR</sequence>
<feature type="transmembrane region" description="Helical" evidence="7">
    <location>
        <begin position="36"/>
        <end position="54"/>
    </location>
</feature>
<dbReference type="EMBL" id="CP013002">
    <property type="protein sequence ID" value="ALL15201.1"/>
    <property type="molecule type" value="Genomic_DNA"/>
</dbReference>
<evidence type="ECO:0000313" key="10">
    <source>
        <dbReference type="Proteomes" id="UP000056905"/>
    </source>
</evidence>
<keyword evidence="3" id="KW-1003">Cell membrane</keyword>
<keyword evidence="2 7" id="KW-0813">Transport</keyword>
<dbReference type="PROSITE" id="PS50928">
    <property type="entry name" value="ABC_TM1"/>
    <property type="match status" value="1"/>
</dbReference>
<dbReference type="InterPro" id="IPR000515">
    <property type="entry name" value="MetI-like"/>
</dbReference>
<dbReference type="KEGG" id="chq:AQ619_04325"/>
<dbReference type="OrthoDB" id="9792509at2"/>
<dbReference type="InterPro" id="IPR035906">
    <property type="entry name" value="MetI-like_sf"/>
</dbReference>
<dbReference type="GO" id="GO:0005886">
    <property type="term" value="C:plasma membrane"/>
    <property type="evidence" value="ECO:0007669"/>
    <property type="project" value="UniProtKB-SubCell"/>
</dbReference>
<comment type="similarity">
    <text evidence="7">Belongs to the binding-protein-dependent transport system permease family.</text>
</comment>
<feature type="transmembrane region" description="Helical" evidence="7">
    <location>
        <begin position="180"/>
        <end position="206"/>
    </location>
</feature>
<keyword evidence="5 7" id="KW-1133">Transmembrane helix</keyword>
<evidence type="ECO:0000256" key="3">
    <source>
        <dbReference type="ARBA" id="ARBA00022475"/>
    </source>
</evidence>
<dbReference type="RefSeq" id="WP_062151269.1">
    <property type="nucleotide sequence ID" value="NZ_CP013002.1"/>
</dbReference>
<proteinExistence type="inferred from homology"/>
<evidence type="ECO:0000313" key="9">
    <source>
        <dbReference type="EMBL" id="ALL15201.1"/>
    </source>
</evidence>
<dbReference type="GO" id="GO:0055085">
    <property type="term" value="P:transmembrane transport"/>
    <property type="evidence" value="ECO:0007669"/>
    <property type="project" value="InterPro"/>
</dbReference>
<comment type="subcellular location">
    <subcellularLocation>
        <location evidence="1 7">Cell membrane</location>
        <topology evidence="1 7">Multi-pass membrane protein</topology>
    </subcellularLocation>
</comment>
<reference evidence="9 10" key="1">
    <citation type="submission" date="2015-10" db="EMBL/GenBank/DDBJ databases">
        <title>Conservation of the essential genome among Caulobacter and Brevundimonas species.</title>
        <authorList>
            <person name="Scott D."/>
            <person name="Ely B."/>
        </authorList>
    </citation>
    <scope>NUCLEOTIDE SEQUENCE [LARGE SCALE GENOMIC DNA]</scope>
    <source>
        <strain evidence="9 10">CB4</strain>
    </source>
</reference>
<evidence type="ECO:0000256" key="7">
    <source>
        <dbReference type="RuleBase" id="RU363032"/>
    </source>
</evidence>
<feature type="transmembrane region" description="Helical" evidence="7">
    <location>
        <begin position="61"/>
        <end position="84"/>
    </location>
</feature>
<name>A0A0P0P3Y5_9CAUL</name>
<dbReference type="AlphaFoldDB" id="A0A0P0P3Y5"/>
<evidence type="ECO:0000256" key="2">
    <source>
        <dbReference type="ARBA" id="ARBA00022448"/>
    </source>
</evidence>
<feature type="transmembrane region" description="Helical" evidence="7">
    <location>
        <begin position="218"/>
        <end position="238"/>
    </location>
</feature>
<dbReference type="CDD" id="cd06261">
    <property type="entry name" value="TM_PBP2"/>
    <property type="match status" value="1"/>
</dbReference>
<keyword evidence="4 7" id="KW-0812">Transmembrane</keyword>
<feature type="domain" description="ABC transmembrane type-1" evidence="8">
    <location>
        <begin position="53"/>
        <end position="238"/>
    </location>
</feature>
<accession>A0A0P0P3Y5</accession>
<dbReference type="PANTHER" id="PTHR30151:SF41">
    <property type="entry name" value="ABC TRANSPORTER PERMEASE PROTEIN"/>
    <property type="match status" value="1"/>
</dbReference>